<dbReference type="InterPro" id="IPR013949">
    <property type="entry name" value="Utp6"/>
</dbReference>
<dbReference type="VEuPathDB" id="VectorBase:BGLAX_037135"/>
<reference evidence="1" key="1">
    <citation type="submission" date="2020-05" db="UniProtKB">
        <authorList>
            <consortium name="EnsemblMetazoa"/>
        </authorList>
    </citation>
    <scope>IDENTIFICATION</scope>
    <source>
        <strain evidence="1">BB02</strain>
    </source>
</reference>
<dbReference type="EnsemblMetazoa" id="BGLB034196-RA">
    <property type="protein sequence ID" value="BGLB034196-PA"/>
    <property type="gene ID" value="BGLB034196"/>
</dbReference>
<organism evidence="1 2">
    <name type="scientific">Biomphalaria glabrata</name>
    <name type="common">Bloodfluke planorb</name>
    <name type="synonym">Freshwater snail</name>
    <dbReference type="NCBI Taxonomy" id="6526"/>
    <lineage>
        <taxon>Eukaryota</taxon>
        <taxon>Metazoa</taxon>
        <taxon>Spiralia</taxon>
        <taxon>Lophotrochozoa</taxon>
        <taxon>Mollusca</taxon>
        <taxon>Gastropoda</taxon>
        <taxon>Heterobranchia</taxon>
        <taxon>Euthyneura</taxon>
        <taxon>Panpulmonata</taxon>
        <taxon>Hygrophila</taxon>
        <taxon>Lymnaeoidea</taxon>
        <taxon>Planorbidae</taxon>
        <taxon>Biomphalaria</taxon>
    </lineage>
</organism>
<proteinExistence type="predicted"/>
<dbReference type="VEuPathDB" id="VectorBase:BGLB034196"/>
<sequence>MLDHLVVSSETLQPTQPKHLPYFLVVTSAIRTYTAEQCGIYVFWDVLQDDLHLWEQHIEFTKLMNEKSYVSRLYTKVLKIHSHNEDLWVRSARWESSKEGNMNPDLAREILLKAQRVNPESQLIFLEMFRMELDLAKIAVKRKQILGLVDKKVC</sequence>
<evidence type="ECO:0000313" key="1">
    <source>
        <dbReference type="EnsemblMetazoa" id="BGLB034196-PA"/>
    </source>
</evidence>
<dbReference type="PANTHER" id="PTHR23271:SF1">
    <property type="entry name" value="U3 SMALL NUCLEOLAR RNA-ASSOCIATED PROTEIN 6 HOMOLOG"/>
    <property type="match status" value="1"/>
</dbReference>
<dbReference type="GO" id="GO:0032040">
    <property type="term" value="C:small-subunit processome"/>
    <property type="evidence" value="ECO:0007669"/>
    <property type="project" value="TreeGrafter"/>
</dbReference>
<protein>
    <submittedName>
        <fullName evidence="1">Uncharacterized protein</fullName>
    </submittedName>
</protein>
<dbReference type="AlphaFoldDB" id="A0A2C9LRJ1"/>
<dbReference type="GO" id="GO:0000462">
    <property type="term" value="P:maturation of SSU-rRNA from tricistronic rRNA transcript (SSU-rRNA, 5.8S rRNA, LSU-rRNA)"/>
    <property type="evidence" value="ECO:0007669"/>
    <property type="project" value="InterPro"/>
</dbReference>
<dbReference type="Proteomes" id="UP000076420">
    <property type="component" value="Unassembled WGS sequence"/>
</dbReference>
<evidence type="ECO:0000313" key="2">
    <source>
        <dbReference type="Proteomes" id="UP000076420"/>
    </source>
</evidence>
<dbReference type="GO" id="GO:0030515">
    <property type="term" value="F:snoRNA binding"/>
    <property type="evidence" value="ECO:0007669"/>
    <property type="project" value="InterPro"/>
</dbReference>
<name>A0A2C9LRJ1_BIOGL</name>
<dbReference type="KEGG" id="bgt:106068287"/>
<dbReference type="GO" id="GO:0034388">
    <property type="term" value="C:Pwp2p-containing subcomplex of 90S preribosome"/>
    <property type="evidence" value="ECO:0007669"/>
    <property type="project" value="TreeGrafter"/>
</dbReference>
<dbReference type="InterPro" id="IPR011990">
    <property type="entry name" value="TPR-like_helical_dom_sf"/>
</dbReference>
<dbReference type="Gene3D" id="1.25.40.10">
    <property type="entry name" value="Tetratricopeptide repeat domain"/>
    <property type="match status" value="1"/>
</dbReference>
<accession>A0A2C9LRJ1</accession>
<dbReference type="STRING" id="6526.A0A2C9LRJ1"/>
<dbReference type="PANTHER" id="PTHR23271">
    <property type="entry name" value="HEPATOCELLULAR CARCINOMA-ASSOCIATED ANTIGEN 66"/>
    <property type="match status" value="1"/>
</dbReference>
<gene>
    <name evidence="1" type="primary">106068287</name>
</gene>